<evidence type="ECO:0000313" key="3">
    <source>
        <dbReference type="EMBL" id="KAF2865386.1"/>
    </source>
</evidence>
<sequence>MTVDMPLSSNIVNYLVWRYLQEAGYGNAAQQLSRGWNREPDTLPFARHVAQHTLINLLQDGLWFDKLQAEAGNGEQRYHFGRDHGRPYSARNGEMLTLDQGVPAHLLVDESNGAVQEPPPKRKLKGKKSKANGIVPSMNAQINGDAMEVEQNGNTHVSNSVRAESEAMASEAESATVADLPISTLSIGLSTEIQTEVIADLAPNTTFLADLHDPEMLIEHTSWGTRQQPVLLTAGRSLLRVNLLSKDPTPTISAYDLALPMSNFSVTALCWNSHDEVVVSAREECMNELGDKMVVDKLIKVVEGGTDYQVISASAGLVNTLQWNKDRDYLLSISTDGEKGSIKVWKNNNDALPAWTDFTETAIYDALWISESSFVVCGIQLFQVYEVQEDLTVQRTLDTQVTWETLKYDPTSGIIAALGMDGQNSILGILHPSDSLNLRIQEYPDLYPMNLDFRPVTVPPLADSPIDPSSTYPVVLATCSMSGAIRVWDANEPFQCLKRLSTTDDSQAFKVAFSPDGALLAAAGPDAVTVWDVRKREMPIASWRAQDFGHEKWDPGVSGEFSLGWDPDGSRLSIALGNQVAIVPVPSPIENFRPLKVIVIGAGYSGIYCGIRIPERLKNVDLVIYEKNAGVGGAWYENRYLGCACDVPSHSYQYSFEPNKNWSSLYAPAREIQAYLEGVAKKYSANRFIKLSHEIQGCRWDEAKAKWHATAKNLSTGETFDDTSDVLISARGNLNTPAWPDINGLKTFKGELMHSATWNEKYDFADKRIAVIGTGSSSIQIVPSLQRISGTHVTTFARSKTWISPPFGQQIWDKYSFDGFQIPQEVRDLFANDPEHYQKFRLLVEEDGNGVHPATIKGTPIQLGARQMFEENMKQRLAAAPHIFESLLPSFSPGCRRLTPGPGYLEALTQPNVAFVTSPISKISESAVHTADGQTHTIDALVCATGFRSAVAPPFPITGSNNRTIQQKWETRATTYLSHSTAGFPNLFNMLGPNAAIGSGSLTMMIETVGDYIVKAVRKMQKENIGSMAVKQEREDDFIEYVDAYFEKTVFKDECNSWYKNKAGQIVGLWPGSTLHCIECMRSPRWEDFDYTYVDEHERGDESAAPLDANGDGGAAGGGRKGQRRVNRLAWLGNGNSVNNEEGKHLAWYLYPEFEDRPVAPRPEDKARLAVRPFSY</sequence>
<dbReference type="Pfam" id="PF13450">
    <property type="entry name" value="NAD_binding_8"/>
    <property type="match status" value="1"/>
</dbReference>
<dbReference type="InterPro" id="IPR051209">
    <property type="entry name" value="FAD-bind_Monooxygenase_sf"/>
</dbReference>
<evidence type="ECO:0000313" key="4">
    <source>
        <dbReference type="Proteomes" id="UP000481861"/>
    </source>
</evidence>
<dbReference type="EMBL" id="JAADJZ010000034">
    <property type="protein sequence ID" value="KAF2865386.1"/>
    <property type="molecule type" value="Genomic_DNA"/>
</dbReference>
<dbReference type="PANTHER" id="PTHR42877">
    <property type="entry name" value="L-ORNITHINE N(5)-MONOOXYGENASE-RELATED"/>
    <property type="match status" value="1"/>
</dbReference>
<evidence type="ECO:0000256" key="1">
    <source>
        <dbReference type="ARBA" id="ARBA00010139"/>
    </source>
</evidence>
<gene>
    <name evidence="3" type="ORF">BDV95DRAFT_623896</name>
</gene>
<dbReference type="PROSITE" id="PS50896">
    <property type="entry name" value="LISH"/>
    <property type="match status" value="1"/>
</dbReference>
<dbReference type="Pfam" id="PF08513">
    <property type="entry name" value="LisH"/>
    <property type="match status" value="1"/>
</dbReference>
<protein>
    <recommendedName>
        <fullName evidence="5">LisH domain-containing protein</fullName>
    </recommendedName>
</protein>
<dbReference type="Proteomes" id="UP000481861">
    <property type="component" value="Unassembled WGS sequence"/>
</dbReference>
<dbReference type="SMART" id="SM00320">
    <property type="entry name" value="WD40"/>
    <property type="match status" value="3"/>
</dbReference>
<comment type="caution">
    <text evidence="3">The sequence shown here is derived from an EMBL/GenBank/DDBJ whole genome shotgun (WGS) entry which is preliminary data.</text>
</comment>
<dbReference type="SUPFAM" id="SSF51905">
    <property type="entry name" value="FAD/NAD(P)-binding domain"/>
    <property type="match status" value="3"/>
</dbReference>
<evidence type="ECO:0008006" key="5">
    <source>
        <dbReference type="Google" id="ProtNLM"/>
    </source>
</evidence>
<dbReference type="OrthoDB" id="74360at2759"/>
<dbReference type="SUPFAM" id="SSF50978">
    <property type="entry name" value="WD40 repeat-like"/>
    <property type="match status" value="1"/>
</dbReference>
<dbReference type="Gene3D" id="1.20.960.30">
    <property type="match status" value="1"/>
</dbReference>
<dbReference type="InterPro" id="IPR015943">
    <property type="entry name" value="WD40/YVTN_repeat-like_dom_sf"/>
</dbReference>
<reference evidence="3 4" key="1">
    <citation type="submission" date="2020-01" db="EMBL/GenBank/DDBJ databases">
        <authorList>
            <consortium name="DOE Joint Genome Institute"/>
            <person name="Haridas S."/>
            <person name="Albert R."/>
            <person name="Binder M."/>
            <person name="Bloem J."/>
            <person name="Labutti K."/>
            <person name="Salamov A."/>
            <person name="Andreopoulos B."/>
            <person name="Baker S.E."/>
            <person name="Barry K."/>
            <person name="Bills G."/>
            <person name="Bluhm B.H."/>
            <person name="Cannon C."/>
            <person name="Castanera R."/>
            <person name="Culley D.E."/>
            <person name="Daum C."/>
            <person name="Ezra D."/>
            <person name="Gonzalez J.B."/>
            <person name="Henrissat B."/>
            <person name="Kuo A."/>
            <person name="Liang C."/>
            <person name="Lipzen A."/>
            <person name="Lutzoni F."/>
            <person name="Magnuson J."/>
            <person name="Mondo S."/>
            <person name="Nolan M."/>
            <person name="Ohm R."/>
            <person name="Pangilinan J."/>
            <person name="Park H.-J.H."/>
            <person name="Ramirez L."/>
            <person name="Alfaro M."/>
            <person name="Sun H."/>
            <person name="Tritt A."/>
            <person name="Yoshinaga Y."/>
            <person name="Zwiers L.-H.L."/>
            <person name="Turgeon B.G."/>
            <person name="Goodwin S.B."/>
            <person name="Spatafora J.W."/>
            <person name="Crous P.W."/>
            <person name="Grigoriev I.V."/>
        </authorList>
    </citation>
    <scope>NUCLEOTIDE SEQUENCE [LARGE SCALE GENOMIC DNA]</scope>
    <source>
        <strain evidence="3 4">CBS 611.86</strain>
    </source>
</reference>
<dbReference type="InterPro" id="IPR006594">
    <property type="entry name" value="LisH"/>
</dbReference>
<keyword evidence="4" id="KW-1185">Reference proteome</keyword>
<dbReference type="AlphaFoldDB" id="A0A7C8I063"/>
<accession>A0A7C8I063</accession>
<proteinExistence type="inferred from homology"/>
<dbReference type="Gene3D" id="3.50.50.60">
    <property type="entry name" value="FAD/NAD(P)-binding domain"/>
    <property type="match status" value="2"/>
</dbReference>
<dbReference type="InterPro" id="IPR001680">
    <property type="entry name" value="WD40_rpt"/>
</dbReference>
<dbReference type="PANTHER" id="PTHR42877:SF7">
    <property type="entry name" value="FLAVIN-BINDING MONOOXYGENASE-RELATED"/>
    <property type="match status" value="1"/>
</dbReference>
<comment type="similarity">
    <text evidence="1">Belongs to the FAD-binding monooxygenase family.</text>
</comment>
<dbReference type="InterPro" id="IPR036188">
    <property type="entry name" value="FAD/NAD-bd_sf"/>
</dbReference>
<name>A0A7C8I063_9PLEO</name>
<dbReference type="Gene3D" id="2.130.10.10">
    <property type="entry name" value="YVTN repeat-like/Quinoprotein amine dehydrogenase"/>
    <property type="match status" value="1"/>
</dbReference>
<feature type="region of interest" description="Disordered" evidence="2">
    <location>
        <begin position="1100"/>
        <end position="1121"/>
    </location>
</feature>
<dbReference type="InterPro" id="IPR036322">
    <property type="entry name" value="WD40_repeat_dom_sf"/>
</dbReference>
<evidence type="ECO:0000256" key="2">
    <source>
        <dbReference type="SAM" id="MobiDB-lite"/>
    </source>
</evidence>
<feature type="compositionally biased region" description="Gly residues" evidence="2">
    <location>
        <begin position="1111"/>
        <end position="1120"/>
    </location>
</feature>
<organism evidence="3 4">
    <name type="scientific">Massariosphaeria phaeospora</name>
    <dbReference type="NCBI Taxonomy" id="100035"/>
    <lineage>
        <taxon>Eukaryota</taxon>
        <taxon>Fungi</taxon>
        <taxon>Dikarya</taxon>
        <taxon>Ascomycota</taxon>
        <taxon>Pezizomycotina</taxon>
        <taxon>Dothideomycetes</taxon>
        <taxon>Pleosporomycetidae</taxon>
        <taxon>Pleosporales</taxon>
        <taxon>Pleosporales incertae sedis</taxon>
        <taxon>Massariosphaeria</taxon>
    </lineage>
</organism>